<feature type="compositionally biased region" description="Basic and acidic residues" evidence="1">
    <location>
        <begin position="289"/>
        <end position="298"/>
    </location>
</feature>
<dbReference type="AlphaFoldDB" id="A0AA88GFR8"/>
<dbReference type="RefSeq" id="XP_044543242.1">
    <property type="nucleotide sequence ID" value="XM_044686770.1"/>
</dbReference>
<feature type="compositionally biased region" description="Polar residues" evidence="1">
    <location>
        <begin position="163"/>
        <end position="175"/>
    </location>
</feature>
<gene>
    <name evidence="2" type="ORF">C9374_011147</name>
</gene>
<feature type="compositionally biased region" description="Low complexity" evidence="1">
    <location>
        <begin position="612"/>
        <end position="624"/>
    </location>
</feature>
<evidence type="ECO:0000313" key="3">
    <source>
        <dbReference type="Proteomes" id="UP000816034"/>
    </source>
</evidence>
<dbReference type="Proteomes" id="UP000816034">
    <property type="component" value="Unassembled WGS sequence"/>
</dbReference>
<feature type="compositionally biased region" description="Basic and acidic residues" evidence="1">
    <location>
        <begin position="600"/>
        <end position="611"/>
    </location>
</feature>
<evidence type="ECO:0000313" key="2">
    <source>
        <dbReference type="EMBL" id="KAG2374068.1"/>
    </source>
</evidence>
<proteinExistence type="predicted"/>
<feature type="compositionally biased region" description="Low complexity" evidence="1">
    <location>
        <begin position="76"/>
        <end position="87"/>
    </location>
</feature>
<feature type="region of interest" description="Disordered" evidence="1">
    <location>
        <begin position="1"/>
        <end position="22"/>
    </location>
</feature>
<reference evidence="2 3" key="1">
    <citation type="journal article" date="2018" name="BMC Genomics">
        <title>The genome of Naegleria lovaniensis, the basis for a comparative approach to unravel pathogenicity factors of the human pathogenic amoeba N. fowleri.</title>
        <authorList>
            <person name="Liechti N."/>
            <person name="Schurch N."/>
            <person name="Bruggmann R."/>
            <person name="Wittwer M."/>
        </authorList>
    </citation>
    <scope>NUCLEOTIDE SEQUENCE [LARGE SCALE GENOMIC DNA]</scope>
    <source>
        <strain evidence="2 3">ATCC 30569</strain>
    </source>
</reference>
<evidence type="ECO:0000256" key="1">
    <source>
        <dbReference type="SAM" id="MobiDB-lite"/>
    </source>
</evidence>
<accession>A0AA88GFR8</accession>
<keyword evidence="3" id="KW-1185">Reference proteome</keyword>
<feature type="region of interest" description="Disordered" evidence="1">
    <location>
        <begin position="553"/>
        <end position="625"/>
    </location>
</feature>
<protein>
    <submittedName>
        <fullName evidence="2">Uncharacterized protein</fullName>
    </submittedName>
</protein>
<dbReference type="GeneID" id="68103601"/>
<feature type="region of interest" description="Disordered" evidence="1">
    <location>
        <begin position="134"/>
        <end position="184"/>
    </location>
</feature>
<feature type="region of interest" description="Disordered" evidence="1">
    <location>
        <begin position="74"/>
        <end position="98"/>
    </location>
</feature>
<name>A0AA88GFR8_NAELO</name>
<dbReference type="EMBL" id="PYSW02000048">
    <property type="protein sequence ID" value="KAG2374068.1"/>
    <property type="molecule type" value="Genomic_DNA"/>
</dbReference>
<sequence>MNTKKRSSKTSSTTGTCLDDNSSLVLPTGHVSSFIGNHAALQPSSEANHQFKETNINAQQLGSNAMNHHSTTALANDVNNTGNNQDNPAMPQPAQPTWGTKVNRKYRQLRKTLKTCKHFEDNYFVLELNNAQQPPPQMFFNDHHDHAKPHSQSSQKPRRKKASQQAPQTSNSAESSPDMAGKSSSIGLALESCTAPSHSTTTPLTQPTKKAPLTSVPYQGQVQMMGEFSVARPGEDEVVPLSIINRSEEMEQRNMMRTPNSSTSGSSNDKSHTGLVTRNTDTTKKRKTKDGVSKNEPVKKKCCKKTSVDVHNSNVQSSMQQVDEHPTCTINMMNCSGTIISSNEDNVRSSNSTLLNSQPVISTNHIFGSSHNSHFHNDDEFMMARPETSTAPTRPSSTTTKITVNPNHNFISFSSSQPSPRILPFPYHSSSSSTSPLPSSSVTLPTMTELPPFITELTNSIPATSENKLPSLNSIDSFFKADLTDESILRTSRSSQERLLQRNSSTISDFLRLEDIPMTNVSSNSSLALESKDDGKILVESKQAMPLQQNSVNSAHSGFEHSSSNCLLKRNPSGGLPRSMSHGSLSLLDTSADDDDEDSESKNEAADDRSSSHFSRSTSSDSMRQIPSLTVLQPFDLHEMQSIETVNTSTSKLTEPITTTAAISPSLTKEVVIERDKILVKSPFITPLNSVLYKNISVSNMDLVKMDVPSVETFKKPEVVSPEKDHSHWLQQIHMLPSNDSLTRIPSIDFEIGPGEKK</sequence>
<feature type="compositionally biased region" description="Polar residues" evidence="1">
    <location>
        <begin position="553"/>
        <end position="566"/>
    </location>
</feature>
<organism evidence="2 3">
    <name type="scientific">Naegleria lovaniensis</name>
    <name type="common">Amoeba</name>
    <dbReference type="NCBI Taxonomy" id="51637"/>
    <lineage>
        <taxon>Eukaryota</taxon>
        <taxon>Discoba</taxon>
        <taxon>Heterolobosea</taxon>
        <taxon>Tetramitia</taxon>
        <taxon>Eutetramitia</taxon>
        <taxon>Vahlkampfiidae</taxon>
        <taxon>Naegleria</taxon>
    </lineage>
</organism>
<feature type="region of interest" description="Disordered" evidence="1">
    <location>
        <begin position="256"/>
        <end position="298"/>
    </location>
</feature>
<comment type="caution">
    <text evidence="2">The sequence shown here is derived from an EMBL/GenBank/DDBJ whole genome shotgun (WGS) entry which is preliminary data.</text>
</comment>